<dbReference type="PANTHER" id="PTHR11524">
    <property type="entry name" value="60S RIBOSOMAL PROTEIN L7"/>
    <property type="match status" value="1"/>
</dbReference>
<dbReference type="OrthoDB" id="28644at2759"/>
<dbReference type="InterPro" id="IPR036919">
    <property type="entry name" value="Ribo_uL30_ferredoxin-like_sf"/>
</dbReference>
<dbReference type="InterPro" id="IPR012988">
    <property type="entry name" value="Ribosomal_uL30_N_euk"/>
</dbReference>
<dbReference type="AGR" id="Xenbase:XB-GENE-6253963"/>
<dbReference type="Proteomes" id="UP000186698">
    <property type="component" value="Chromosome 5L"/>
</dbReference>
<dbReference type="Pfam" id="PF00327">
    <property type="entry name" value="Ribosomal_L30"/>
    <property type="match status" value="1"/>
</dbReference>
<evidence type="ECO:0000313" key="7">
    <source>
        <dbReference type="RefSeq" id="XP_018117523.1"/>
    </source>
</evidence>
<keyword evidence="2 7" id="KW-0689">Ribosomal protein</keyword>
<comment type="similarity">
    <text evidence="1">Belongs to the universal ribosomal protein uL30 family.</text>
</comment>
<dbReference type="Gene3D" id="3.30.1390.20">
    <property type="entry name" value="Ribosomal protein L30, ferredoxin-like fold domain"/>
    <property type="match status" value="1"/>
</dbReference>
<keyword evidence="6" id="KW-1185">Reference proteome</keyword>
<dbReference type="CDD" id="cd01657">
    <property type="entry name" value="Ribosomal_L7_archeal_euk"/>
    <property type="match status" value="1"/>
</dbReference>
<dbReference type="PANTHER" id="PTHR11524:SF13">
    <property type="entry name" value="RIBOSOMAL PROTEIN UL30-LIKE"/>
    <property type="match status" value="1"/>
</dbReference>
<dbReference type="AlphaFoldDB" id="A0A8J0V5E7"/>
<proteinExistence type="inferred from homology"/>
<reference evidence="7" key="1">
    <citation type="submission" date="2025-08" db="UniProtKB">
        <authorList>
            <consortium name="RefSeq"/>
        </authorList>
    </citation>
    <scope>IDENTIFICATION</scope>
    <source>
        <strain evidence="7">J_2021</strain>
        <tissue evidence="7">Erythrocytes</tissue>
    </source>
</reference>
<dbReference type="GO" id="GO:0000463">
    <property type="term" value="P:maturation of LSU-rRNA from tricistronic rRNA transcript (SSU-rRNA, 5.8S rRNA, LSU-rRNA)"/>
    <property type="evidence" value="ECO:0000318"/>
    <property type="project" value="GO_Central"/>
</dbReference>
<evidence type="ECO:0000256" key="3">
    <source>
        <dbReference type="ARBA" id="ARBA00023274"/>
    </source>
</evidence>
<accession>A0A8J0V5E7</accession>
<dbReference type="RefSeq" id="XP_018117523.1">
    <property type="nucleotide sequence ID" value="XM_018262034.2"/>
</dbReference>
<dbReference type="GO" id="GO:0022625">
    <property type="term" value="C:cytosolic large ribosomal subunit"/>
    <property type="evidence" value="ECO:0000318"/>
    <property type="project" value="GO_Central"/>
</dbReference>
<dbReference type="InterPro" id="IPR005998">
    <property type="entry name" value="Ribosomal_uL30_euk"/>
</dbReference>
<protein>
    <submittedName>
        <fullName evidence="7">Ribosomal protein L7 like 1 L homeolog isoform X1</fullName>
    </submittedName>
</protein>
<dbReference type="GO" id="GO:0003735">
    <property type="term" value="F:structural constituent of ribosome"/>
    <property type="evidence" value="ECO:0000318"/>
    <property type="project" value="GO_Central"/>
</dbReference>
<feature type="domain" description="Large ribosomal subunit protein uL30 N-terminal eukaryotes" evidence="5">
    <location>
        <begin position="16"/>
        <end position="76"/>
    </location>
</feature>
<dbReference type="InterPro" id="IPR016082">
    <property type="entry name" value="Ribosomal_uL30_ferredoxin-like"/>
</dbReference>
<organism evidence="6 7">
    <name type="scientific">Xenopus laevis</name>
    <name type="common">African clawed frog</name>
    <dbReference type="NCBI Taxonomy" id="8355"/>
    <lineage>
        <taxon>Eukaryota</taxon>
        <taxon>Metazoa</taxon>
        <taxon>Chordata</taxon>
        <taxon>Craniata</taxon>
        <taxon>Vertebrata</taxon>
        <taxon>Euteleostomi</taxon>
        <taxon>Amphibia</taxon>
        <taxon>Batrachia</taxon>
        <taxon>Anura</taxon>
        <taxon>Pipoidea</taxon>
        <taxon>Pipidae</taxon>
        <taxon>Xenopodinae</taxon>
        <taxon>Xenopus</taxon>
        <taxon>Xenopus</taxon>
    </lineage>
</organism>
<dbReference type="InterPro" id="IPR039699">
    <property type="entry name" value="Ribosomal_uL30"/>
</dbReference>
<evidence type="ECO:0000256" key="2">
    <source>
        <dbReference type="ARBA" id="ARBA00022980"/>
    </source>
</evidence>
<dbReference type="Xenbase" id="XB-GENE-6253963">
    <property type="gene designation" value="rpl7l1.L"/>
</dbReference>
<evidence type="ECO:0000313" key="6">
    <source>
        <dbReference type="Proteomes" id="UP000186698"/>
    </source>
</evidence>
<gene>
    <name evidence="7 8" type="primary">rpl7l1.L</name>
    <name evidence="7" type="synonym">rpl7l1</name>
</gene>
<dbReference type="FunFam" id="3.30.1390.20:FF:000004">
    <property type="entry name" value="60S ribosomal protein L7"/>
    <property type="match status" value="1"/>
</dbReference>
<dbReference type="SUPFAM" id="SSF55129">
    <property type="entry name" value="Ribosomal protein L30p/L7e"/>
    <property type="match status" value="1"/>
</dbReference>
<evidence type="ECO:0000256" key="1">
    <source>
        <dbReference type="ARBA" id="ARBA00007594"/>
    </source>
</evidence>
<dbReference type="GO" id="GO:0003723">
    <property type="term" value="F:RNA binding"/>
    <property type="evidence" value="ECO:0000318"/>
    <property type="project" value="GO_Central"/>
</dbReference>
<dbReference type="GeneID" id="495349"/>
<dbReference type="InterPro" id="IPR035808">
    <property type="entry name" value="Ribosomal_uL30_euk_arc"/>
</dbReference>
<keyword evidence="3" id="KW-0687">Ribonucleoprotein</keyword>
<dbReference type="NCBIfam" id="TIGR01310">
    <property type="entry name" value="uL30_euk"/>
    <property type="match status" value="1"/>
</dbReference>
<dbReference type="CTD" id="495349"/>
<dbReference type="Pfam" id="PF08079">
    <property type="entry name" value="Ribosomal_L30_N"/>
    <property type="match status" value="1"/>
</dbReference>
<evidence type="ECO:0000259" key="5">
    <source>
        <dbReference type="Pfam" id="PF08079"/>
    </source>
</evidence>
<dbReference type="Gene3D" id="1.10.15.30">
    <property type="match status" value="1"/>
</dbReference>
<evidence type="ECO:0000259" key="4">
    <source>
        <dbReference type="Pfam" id="PF00327"/>
    </source>
</evidence>
<feature type="domain" description="Large ribosomal subunit protein uL30-like ferredoxin-like fold" evidence="4">
    <location>
        <begin position="92"/>
        <end position="142"/>
    </location>
</feature>
<evidence type="ECO:0000313" key="8">
    <source>
        <dbReference type="Xenbase" id="XB-GENE-6253963"/>
    </source>
</evidence>
<name>A0A8J0V5E7_XENLA</name>
<sequence length="250" mass="28445">MCGGVGSITPRKLLRVPENLLKKRKKYLGLKAAEAKRALEEKRKIQPGKQIKFKRLESFVRDSHRKLRDDVRLKRMRIYQKKIPGIDKHGLAFVVRITKIDGVSKAVQDALKKLRLGKIFAGAFVKVTPSTENLIRVVEPYVAWGFPNLKSIRELVLKRGHFRKNGRRVALTDNNVIEEQLGKFGIICLEDVIHELYTTGEHFSEVNSFLCPFRLSVSRHAAVNRKGYLSEVGDPGNRGAGINQLIRQLN</sequence>